<dbReference type="AlphaFoldDB" id="A0A9D3UQK9"/>
<accession>A0A9D3UQK9</accession>
<name>A0A9D3UQK9_9ROSI</name>
<dbReference type="PANTHER" id="PTHR31672">
    <property type="entry name" value="BNACNNG10540D PROTEIN"/>
    <property type="match status" value="1"/>
</dbReference>
<dbReference type="EMBL" id="JAIQCV010000010">
    <property type="protein sequence ID" value="KAH1055340.1"/>
    <property type="molecule type" value="Genomic_DNA"/>
</dbReference>
<dbReference type="InterPro" id="IPR001810">
    <property type="entry name" value="F-box_dom"/>
</dbReference>
<evidence type="ECO:0000313" key="3">
    <source>
        <dbReference type="Proteomes" id="UP000828251"/>
    </source>
</evidence>
<dbReference type="Proteomes" id="UP000828251">
    <property type="component" value="Unassembled WGS sequence"/>
</dbReference>
<protein>
    <recommendedName>
        <fullName evidence="1">F-box domain-containing protein</fullName>
    </recommendedName>
</protein>
<proteinExistence type="predicted"/>
<dbReference type="NCBIfam" id="TIGR01640">
    <property type="entry name" value="F_box_assoc_1"/>
    <property type="match status" value="1"/>
</dbReference>
<dbReference type="PANTHER" id="PTHR31672:SF13">
    <property type="entry name" value="F-BOX PROTEIN CPR30-LIKE"/>
    <property type="match status" value="1"/>
</dbReference>
<dbReference type="Pfam" id="PF08268">
    <property type="entry name" value="FBA_3"/>
    <property type="match status" value="1"/>
</dbReference>
<dbReference type="SUPFAM" id="SSF81383">
    <property type="entry name" value="F-box domain"/>
    <property type="match status" value="1"/>
</dbReference>
<dbReference type="InterPro" id="IPR017451">
    <property type="entry name" value="F-box-assoc_interact_dom"/>
</dbReference>
<dbReference type="OrthoDB" id="5314306at2759"/>
<gene>
    <name evidence="2" type="ORF">J1N35_033405</name>
</gene>
<evidence type="ECO:0000259" key="1">
    <source>
        <dbReference type="PROSITE" id="PS50181"/>
    </source>
</evidence>
<dbReference type="InterPro" id="IPR036047">
    <property type="entry name" value="F-box-like_dom_sf"/>
</dbReference>
<reference evidence="2 3" key="1">
    <citation type="journal article" date="2021" name="Plant Biotechnol. J.">
        <title>Multi-omics assisted identification of the key and species-specific regulatory components of drought-tolerant mechanisms in Gossypium stocksii.</title>
        <authorList>
            <person name="Yu D."/>
            <person name="Ke L."/>
            <person name="Zhang D."/>
            <person name="Wu Y."/>
            <person name="Sun Y."/>
            <person name="Mei J."/>
            <person name="Sun J."/>
            <person name="Sun Y."/>
        </authorList>
    </citation>
    <scope>NUCLEOTIDE SEQUENCE [LARGE SCALE GENOMIC DNA]</scope>
    <source>
        <strain evidence="3">cv. E1</strain>
        <tissue evidence="2">Leaf</tissue>
    </source>
</reference>
<sequence>MMRGKEPMGNCQVPDEIEREILSRLPVKSLIRFKNVKKSWRNLIEDSTFIAMHLNCYGRNSDGFFVYGCYSYGIELSKSLFDQPRKFIIGSINGLVCLSNKIGCFLKKDDRLRIHICNPSTREIMELPQCHHNYNDLFVAIGFGFCHKSNDYKVVKISYRRDSPSSEVQVQVYSLNMNSWKTIKMENPSLLALSPLYRGNGCFNGAFHWQGLKMSPSKKVIKTIVCFQFEDEMFGEINFPNDPDFEGDAEFLITEYGNFFSCLIHERGQNIVNGYKVWAMKEYGVWDSWVKQLNIEAPTSQDHQTFRSIMECNYKEILFQDSHHRFVWYDPKTKQIEGQSESLLQWHFIRCRESLVSLSPKRCH</sequence>
<evidence type="ECO:0000313" key="2">
    <source>
        <dbReference type="EMBL" id="KAH1055340.1"/>
    </source>
</evidence>
<keyword evidence="3" id="KW-1185">Reference proteome</keyword>
<feature type="domain" description="F-box" evidence="1">
    <location>
        <begin position="7"/>
        <end position="52"/>
    </location>
</feature>
<dbReference type="InterPro" id="IPR013187">
    <property type="entry name" value="F-box-assoc_dom_typ3"/>
</dbReference>
<dbReference type="Gene3D" id="1.20.1280.50">
    <property type="match status" value="1"/>
</dbReference>
<dbReference type="PROSITE" id="PS50181">
    <property type="entry name" value="FBOX"/>
    <property type="match status" value="1"/>
</dbReference>
<dbReference type="InterPro" id="IPR050796">
    <property type="entry name" value="SCF_F-box_component"/>
</dbReference>
<dbReference type="CDD" id="cd22157">
    <property type="entry name" value="F-box_AtFBW1-like"/>
    <property type="match status" value="1"/>
</dbReference>
<comment type="caution">
    <text evidence="2">The sequence shown here is derived from an EMBL/GenBank/DDBJ whole genome shotgun (WGS) entry which is preliminary data.</text>
</comment>
<organism evidence="2 3">
    <name type="scientific">Gossypium stocksii</name>
    <dbReference type="NCBI Taxonomy" id="47602"/>
    <lineage>
        <taxon>Eukaryota</taxon>
        <taxon>Viridiplantae</taxon>
        <taxon>Streptophyta</taxon>
        <taxon>Embryophyta</taxon>
        <taxon>Tracheophyta</taxon>
        <taxon>Spermatophyta</taxon>
        <taxon>Magnoliopsida</taxon>
        <taxon>eudicotyledons</taxon>
        <taxon>Gunneridae</taxon>
        <taxon>Pentapetalae</taxon>
        <taxon>rosids</taxon>
        <taxon>malvids</taxon>
        <taxon>Malvales</taxon>
        <taxon>Malvaceae</taxon>
        <taxon>Malvoideae</taxon>
        <taxon>Gossypium</taxon>
    </lineage>
</organism>
<dbReference type="Pfam" id="PF00646">
    <property type="entry name" value="F-box"/>
    <property type="match status" value="1"/>
</dbReference>